<comment type="caution">
    <text evidence="11">The sequence shown here is derived from an EMBL/GenBank/DDBJ whole genome shotgun (WGS) entry which is preliminary data.</text>
</comment>
<dbReference type="Gene3D" id="3.40.630.30">
    <property type="match status" value="1"/>
</dbReference>
<dbReference type="PROSITE" id="PS51186">
    <property type="entry name" value="GNAT"/>
    <property type="match status" value="1"/>
</dbReference>
<evidence type="ECO:0000256" key="7">
    <source>
        <dbReference type="ARBA" id="ARBA00037582"/>
    </source>
</evidence>
<dbReference type="PANTHER" id="PTHR13947:SF51">
    <property type="entry name" value="N-ACETYLTRANSFERASE 14-RELATED"/>
    <property type="match status" value="1"/>
</dbReference>
<evidence type="ECO:0000256" key="8">
    <source>
        <dbReference type="ARBA" id="ARBA00038470"/>
    </source>
</evidence>
<dbReference type="PANTHER" id="PTHR13947">
    <property type="entry name" value="GNAT FAMILY N-ACETYLTRANSFERASE"/>
    <property type="match status" value="1"/>
</dbReference>
<dbReference type="CDD" id="cd04301">
    <property type="entry name" value="NAT_SF"/>
    <property type="match status" value="1"/>
</dbReference>
<keyword evidence="5" id="KW-0472">Membrane</keyword>
<dbReference type="InterPro" id="IPR000182">
    <property type="entry name" value="GNAT_dom"/>
</dbReference>
<evidence type="ECO:0000313" key="11">
    <source>
        <dbReference type="EMBL" id="POZ92924.1"/>
    </source>
</evidence>
<comment type="subcellular location">
    <subcellularLocation>
        <location evidence="1">Membrane</location>
    </subcellularLocation>
</comment>
<keyword evidence="4" id="KW-1133">Transmembrane helix</keyword>
<dbReference type="EMBL" id="JALY01000105">
    <property type="protein sequence ID" value="POZ92924.1"/>
    <property type="molecule type" value="Genomic_DNA"/>
</dbReference>
<keyword evidence="6" id="KW-0012">Acyltransferase</keyword>
<comment type="similarity">
    <text evidence="8">Belongs to the camello family.</text>
</comment>
<organism evidence="11 12">
    <name type="scientific">Petrotoga halophila DSM 16923</name>
    <dbReference type="NCBI Taxonomy" id="1122953"/>
    <lineage>
        <taxon>Bacteria</taxon>
        <taxon>Thermotogati</taxon>
        <taxon>Thermotogota</taxon>
        <taxon>Thermotogae</taxon>
        <taxon>Petrotogales</taxon>
        <taxon>Petrotogaceae</taxon>
        <taxon>Petrotoga</taxon>
    </lineage>
</organism>
<evidence type="ECO:0000256" key="3">
    <source>
        <dbReference type="ARBA" id="ARBA00022692"/>
    </source>
</evidence>
<evidence type="ECO:0000256" key="6">
    <source>
        <dbReference type="ARBA" id="ARBA00023315"/>
    </source>
</evidence>
<dbReference type="GO" id="GO:0008080">
    <property type="term" value="F:N-acetyltransferase activity"/>
    <property type="evidence" value="ECO:0007669"/>
    <property type="project" value="InterPro"/>
</dbReference>
<accession>A0A2S5EIH0</accession>
<dbReference type="GO" id="GO:0016020">
    <property type="term" value="C:membrane"/>
    <property type="evidence" value="ECO:0007669"/>
    <property type="project" value="UniProtKB-SubCell"/>
</dbReference>
<gene>
    <name evidence="11" type="ORF">AA81_04555</name>
</gene>
<keyword evidence="2" id="KW-0808">Transferase</keyword>
<dbReference type="InterPro" id="IPR050769">
    <property type="entry name" value="NAT_camello-type"/>
</dbReference>
<reference evidence="11 12" key="1">
    <citation type="submission" date="2014-01" db="EMBL/GenBank/DDBJ databases">
        <title>Comparative genomics of Petrotoga.</title>
        <authorList>
            <person name="Chow K."/>
            <person name="Charchuk R."/>
            <person name="Nesbo C.L."/>
        </authorList>
    </citation>
    <scope>NUCLEOTIDE SEQUENCE [LARGE SCALE GENOMIC DNA]</scope>
    <source>
        <strain evidence="11 12">DSM 16923</strain>
    </source>
</reference>
<evidence type="ECO:0000256" key="1">
    <source>
        <dbReference type="ARBA" id="ARBA00004370"/>
    </source>
</evidence>
<keyword evidence="12" id="KW-1185">Reference proteome</keyword>
<evidence type="ECO:0000256" key="2">
    <source>
        <dbReference type="ARBA" id="ARBA00022679"/>
    </source>
</evidence>
<proteinExistence type="inferred from homology"/>
<protein>
    <recommendedName>
        <fullName evidence="9">Probable N-acetyltransferase 14</fullName>
    </recommendedName>
</protein>
<dbReference type="Pfam" id="PF00583">
    <property type="entry name" value="Acetyltransf_1"/>
    <property type="match status" value="1"/>
</dbReference>
<evidence type="ECO:0000256" key="4">
    <source>
        <dbReference type="ARBA" id="ARBA00022989"/>
    </source>
</evidence>
<evidence type="ECO:0000313" key="12">
    <source>
        <dbReference type="Proteomes" id="UP000236950"/>
    </source>
</evidence>
<evidence type="ECO:0000256" key="9">
    <source>
        <dbReference type="ARBA" id="ARBA00040241"/>
    </source>
</evidence>
<feature type="domain" description="N-acetyltransferase" evidence="10">
    <location>
        <begin position="5"/>
        <end position="150"/>
    </location>
</feature>
<dbReference type="RefSeq" id="WP_103898354.1">
    <property type="nucleotide sequence ID" value="NZ_JALY01000105.1"/>
</dbReference>
<dbReference type="SUPFAM" id="SSF55729">
    <property type="entry name" value="Acyl-CoA N-acyltransferases (Nat)"/>
    <property type="match status" value="1"/>
</dbReference>
<dbReference type="AlphaFoldDB" id="A0A2S5EIH0"/>
<evidence type="ECO:0000256" key="5">
    <source>
        <dbReference type="ARBA" id="ARBA00023136"/>
    </source>
</evidence>
<dbReference type="Proteomes" id="UP000236950">
    <property type="component" value="Unassembled WGS sequence"/>
</dbReference>
<name>A0A2S5EIH0_9BACT</name>
<keyword evidence="3" id="KW-0812">Transmembrane</keyword>
<dbReference type="InterPro" id="IPR016181">
    <property type="entry name" value="Acyl_CoA_acyltransferase"/>
</dbReference>
<evidence type="ECO:0000259" key="10">
    <source>
        <dbReference type="PROSITE" id="PS51186"/>
    </source>
</evidence>
<comment type="function">
    <text evidence="7">Probable acetyltransferase.</text>
</comment>
<sequence length="160" mass="18831">MQKNINIRDFEMEKDFDWIFLLDSYVNATRSRKEVQEEIQNYSGDIYVATINKKVIGFISLSYPFWDKVAMIDYLAVEENYRKQGIGRLLIHHVLKRAQELSMRYVCVQTGLWNLGAINFYKRVGFSLRGVFPEYEGEGNGMIWLDIDIRKNSEASKQKL</sequence>